<comment type="catalytic activity">
    <reaction evidence="4 5">
        <text>L-glutaminyl-[peptide chain release factor] + S-adenosyl-L-methionine = N(5)-methyl-L-glutaminyl-[peptide chain release factor] + S-adenosyl-L-homocysteine + H(+)</text>
        <dbReference type="Rhea" id="RHEA:42896"/>
        <dbReference type="Rhea" id="RHEA-COMP:10271"/>
        <dbReference type="Rhea" id="RHEA-COMP:10272"/>
        <dbReference type="ChEBI" id="CHEBI:15378"/>
        <dbReference type="ChEBI" id="CHEBI:30011"/>
        <dbReference type="ChEBI" id="CHEBI:57856"/>
        <dbReference type="ChEBI" id="CHEBI:59789"/>
        <dbReference type="ChEBI" id="CHEBI:61891"/>
        <dbReference type="EC" id="2.1.1.297"/>
    </reaction>
</comment>
<dbReference type="Gene3D" id="3.40.50.150">
    <property type="entry name" value="Vaccinia Virus protein VP39"/>
    <property type="match status" value="1"/>
</dbReference>
<reference evidence="8" key="1">
    <citation type="journal article" date="2021" name="PeerJ">
        <title>Extensive microbial diversity within the chicken gut microbiome revealed by metagenomics and culture.</title>
        <authorList>
            <person name="Gilroy R."/>
            <person name="Ravi A."/>
            <person name="Getino M."/>
            <person name="Pursley I."/>
            <person name="Horton D.L."/>
            <person name="Alikhan N.F."/>
            <person name="Baker D."/>
            <person name="Gharbi K."/>
            <person name="Hall N."/>
            <person name="Watson M."/>
            <person name="Adriaenssens E.M."/>
            <person name="Foster-Nyarko E."/>
            <person name="Jarju S."/>
            <person name="Secka A."/>
            <person name="Antonio M."/>
            <person name="Oren A."/>
            <person name="Chaudhuri R.R."/>
            <person name="La Ragione R."/>
            <person name="Hildebrand F."/>
            <person name="Pallen M.J."/>
        </authorList>
    </citation>
    <scope>NUCLEOTIDE SEQUENCE</scope>
    <source>
        <strain evidence="8">CHK160-9182</strain>
    </source>
</reference>
<sequence>MIIEEALKIGKEALSALPSPQFETELLLSYLLKVNRSYLIAFPEKKLDEDLINQFQTLLARRKNGEPFAYIAGEREFYGLSFIVNQETLIPRDDTEVIVDAALSLIPEMLDAPFSLVDLGTGSGTIALAIKSIRKDIHVTAVDYYHETLKVAQQNAQNNQLDVQFIQSNWFEDLPLAAFDMIVSNPPYIDPVDHHLDGDGVKFEPKRALVADQKGLSDLYHLIETAPKYFKSSGWLLLEHGYDQREALQTKMMEQGYTQVNTIKDYGNNDRVTLGYFEK</sequence>
<dbReference type="EMBL" id="DXHP01000090">
    <property type="protein sequence ID" value="HIW06493.1"/>
    <property type="molecule type" value="Genomic_DNA"/>
</dbReference>
<dbReference type="CDD" id="cd02440">
    <property type="entry name" value="AdoMet_MTases"/>
    <property type="match status" value="1"/>
</dbReference>
<accession>A0A9D1Q5S7</accession>
<organism evidence="8 9">
    <name type="scientific">Candidatus Ignatzschineria merdigallinarum</name>
    <dbReference type="NCBI Taxonomy" id="2838621"/>
    <lineage>
        <taxon>Bacteria</taxon>
        <taxon>Pseudomonadati</taxon>
        <taxon>Pseudomonadota</taxon>
        <taxon>Gammaproteobacteria</taxon>
        <taxon>Cardiobacteriales</taxon>
        <taxon>Ignatzschineriaceae</taxon>
        <taxon>Ignatzschineria</taxon>
    </lineage>
</organism>
<dbReference type="PANTHER" id="PTHR18895:SF74">
    <property type="entry name" value="MTRF1L RELEASE FACTOR GLUTAMINE METHYLTRANSFERASE"/>
    <property type="match status" value="1"/>
</dbReference>
<feature type="binding site" evidence="5">
    <location>
        <begin position="120"/>
        <end position="124"/>
    </location>
    <ligand>
        <name>S-adenosyl-L-methionine</name>
        <dbReference type="ChEBI" id="CHEBI:59789"/>
    </ligand>
</feature>
<proteinExistence type="inferred from homology"/>
<dbReference type="InterPro" id="IPR050320">
    <property type="entry name" value="N5-glutamine_MTase"/>
</dbReference>
<dbReference type="GO" id="GO:0003676">
    <property type="term" value="F:nucleic acid binding"/>
    <property type="evidence" value="ECO:0007669"/>
    <property type="project" value="InterPro"/>
</dbReference>
<evidence type="ECO:0000256" key="1">
    <source>
        <dbReference type="ARBA" id="ARBA00022603"/>
    </source>
</evidence>
<feature type="domain" description="Release factor glutamine methyltransferase N-terminal" evidence="7">
    <location>
        <begin position="5"/>
        <end position="73"/>
    </location>
</feature>
<feature type="domain" description="Methyltransferase small" evidence="6">
    <location>
        <begin position="99"/>
        <end position="191"/>
    </location>
</feature>
<dbReference type="InterPro" id="IPR019874">
    <property type="entry name" value="RF_methyltr_PrmC"/>
</dbReference>
<dbReference type="InterPro" id="IPR007848">
    <property type="entry name" value="Small_mtfrase_dom"/>
</dbReference>
<evidence type="ECO:0000256" key="4">
    <source>
        <dbReference type="ARBA" id="ARBA00048391"/>
    </source>
</evidence>
<dbReference type="InterPro" id="IPR040758">
    <property type="entry name" value="PrmC_N"/>
</dbReference>
<comment type="caution">
    <text evidence="8">The sequence shown here is derived from an EMBL/GenBank/DDBJ whole genome shotgun (WGS) entry which is preliminary data.</text>
</comment>
<evidence type="ECO:0000256" key="5">
    <source>
        <dbReference type="HAMAP-Rule" id="MF_02126"/>
    </source>
</evidence>
<dbReference type="SUPFAM" id="SSF53335">
    <property type="entry name" value="S-adenosyl-L-methionine-dependent methyltransferases"/>
    <property type="match status" value="1"/>
</dbReference>
<name>A0A9D1Q5S7_9GAMM</name>
<dbReference type="Pfam" id="PF05175">
    <property type="entry name" value="MTS"/>
    <property type="match status" value="1"/>
</dbReference>
<dbReference type="GO" id="GO:0032259">
    <property type="term" value="P:methylation"/>
    <property type="evidence" value="ECO:0007669"/>
    <property type="project" value="UniProtKB-KW"/>
</dbReference>
<comment type="function">
    <text evidence="5">Methylates the class 1 translation termination release factors RF1/PrfA and RF2/PrfB on the glutamine residue of the universally conserved GGQ motif.</text>
</comment>
<evidence type="ECO:0000313" key="8">
    <source>
        <dbReference type="EMBL" id="HIW06493.1"/>
    </source>
</evidence>
<reference evidence="8" key="2">
    <citation type="submission" date="2021-04" db="EMBL/GenBank/DDBJ databases">
        <authorList>
            <person name="Gilroy R."/>
        </authorList>
    </citation>
    <scope>NUCLEOTIDE SEQUENCE</scope>
    <source>
        <strain evidence="8">CHK160-9182</strain>
    </source>
</reference>
<keyword evidence="2 5" id="KW-0808">Transferase</keyword>
<dbReference type="NCBIfam" id="TIGR03534">
    <property type="entry name" value="RF_mod_PrmC"/>
    <property type="match status" value="1"/>
</dbReference>
<evidence type="ECO:0000256" key="3">
    <source>
        <dbReference type="ARBA" id="ARBA00022691"/>
    </source>
</evidence>
<dbReference type="Gene3D" id="1.10.8.10">
    <property type="entry name" value="DNA helicase RuvA subunit, C-terminal domain"/>
    <property type="match status" value="1"/>
</dbReference>
<dbReference type="PANTHER" id="PTHR18895">
    <property type="entry name" value="HEMK METHYLTRANSFERASE"/>
    <property type="match status" value="1"/>
</dbReference>
<dbReference type="AlphaFoldDB" id="A0A9D1Q5S7"/>
<evidence type="ECO:0000256" key="2">
    <source>
        <dbReference type="ARBA" id="ARBA00022679"/>
    </source>
</evidence>
<dbReference type="NCBIfam" id="TIGR00536">
    <property type="entry name" value="hemK_fam"/>
    <property type="match status" value="1"/>
</dbReference>
<keyword evidence="3 5" id="KW-0949">S-adenosyl-L-methionine</keyword>
<dbReference type="Pfam" id="PF17827">
    <property type="entry name" value="PrmC_N"/>
    <property type="match status" value="1"/>
</dbReference>
<feature type="binding site" evidence="5">
    <location>
        <position position="143"/>
    </location>
    <ligand>
        <name>S-adenosyl-L-methionine</name>
        <dbReference type="ChEBI" id="CHEBI:59789"/>
    </ligand>
</feature>
<dbReference type="FunFam" id="3.40.50.150:FF:000053">
    <property type="entry name" value="Release factor glutamine methyltransferase"/>
    <property type="match status" value="1"/>
</dbReference>
<dbReference type="EC" id="2.1.1.297" evidence="5"/>
<dbReference type="InterPro" id="IPR029063">
    <property type="entry name" value="SAM-dependent_MTases_sf"/>
</dbReference>
<evidence type="ECO:0000313" key="9">
    <source>
        <dbReference type="Proteomes" id="UP000823934"/>
    </source>
</evidence>
<feature type="binding site" evidence="5">
    <location>
        <position position="185"/>
    </location>
    <ligand>
        <name>S-adenosyl-L-methionine</name>
        <dbReference type="ChEBI" id="CHEBI:59789"/>
    </ligand>
</feature>
<feature type="binding site" evidence="5">
    <location>
        <position position="170"/>
    </location>
    <ligand>
        <name>S-adenosyl-L-methionine</name>
        <dbReference type="ChEBI" id="CHEBI:59789"/>
    </ligand>
</feature>
<dbReference type="Proteomes" id="UP000823934">
    <property type="component" value="Unassembled WGS sequence"/>
</dbReference>
<dbReference type="InterPro" id="IPR002052">
    <property type="entry name" value="DNA_methylase_N6_adenine_CS"/>
</dbReference>
<feature type="binding site" evidence="5">
    <location>
        <begin position="185"/>
        <end position="188"/>
    </location>
    <ligand>
        <name>substrate</name>
    </ligand>
</feature>
<evidence type="ECO:0000259" key="7">
    <source>
        <dbReference type="Pfam" id="PF17827"/>
    </source>
</evidence>
<gene>
    <name evidence="5 8" type="primary">prmC</name>
    <name evidence="8" type="ORF">H9889_04095</name>
</gene>
<dbReference type="InterPro" id="IPR004556">
    <property type="entry name" value="HemK-like"/>
</dbReference>
<keyword evidence="1 5" id="KW-0489">Methyltransferase</keyword>
<dbReference type="PROSITE" id="PS00092">
    <property type="entry name" value="N6_MTASE"/>
    <property type="match status" value="1"/>
</dbReference>
<dbReference type="GO" id="GO:0102559">
    <property type="term" value="F:peptide chain release factor N(5)-glutamine methyltransferase activity"/>
    <property type="evidence" value="ECO:0007669"/>
    <property type="project" value="UniProtKB-EC"/>
</dbReference>
<protein>
    <recommendedName>
        <fullName evidence="5">Release factor glutamine methyltransferase</fullName>
        <shortName evidence="5">RF MTase</shortName>
        <ecNumber evidence="5">2.1.1.297</ecNumber>
    </recommendedName>
    <alternativeName>
        <fullName evidence="5">N5-glutamine methyltransferase PrmC</fullName>
    </alternativeName>
    <alternativeName>
        <fullName evidence="5">Protein-(glutamine-N5) MTase PrmC</fullName>
    </alternativeName>
    <alternativeName>
        <fullName evidence="5">Protein-glutamine N-methyltransferase PrmC</fullName>
    </alternativeName>
</protein>
<evidence type="ECO:0000259" key="6">
    <source>
        <dbReference type="Pfam" id="PF05175"/>
    </source>
</evidence>
<comment type="similarity">
    <text evidence="5">Belongs to the protein N5-glutamine methyltransferase family. PrmC subfamily.</text>
</comment>
<dbReference type="HAMAP" id="MF_02126">
    <property type="entry name" value="RF_methyltr_PrmC"/>
    <property type="match status" value="1"/>
</dbReference>